<evidence type="ECO:0000256" key="1">
    <source>
        <dbReference type="SAM" id="MobiDB-lite"/>
    </source>
</evidence>
<dbReference type="Proteomes" id="UP000015106">
    <property type="component" value="Chromosome 2"/>
</dbReference>
<evidence type="ECO:0000313" key="2">
    <source>
        <dbReference type="EnsemblPlants" id="TuG1812G0200001140.01.T01.cds296404"/>
    </source>
</evidence>
<reference evidence="2" key="2">
    <citation type="submission" date="2018-03" db="EMBL/GenBank/DDBJ databases">
        <title>The Triticum urartu genome reveals the dynamic nature of wheat genome evolution.</title>
        <authorList>
            <person name="Ling H."/>
            <person name="Ma B."/>
            <person name="Shi X."/>
            <person name="Liu H."/>
            <person name="Dong L."/>
            <person name="Sun H."/>
            <person name="Cao Y."/>
            <person name="Gao Q."/>
            <person name="Zheng S."/>
            <person name="Li Y."/>
            <person name="Yu Y."/>
            <person name="Du H."/>
            <person name="Qi M."/>
            <person name="Li Y."/>
            <person name="Yu H."/>
            <person name="Cui Y."/>
            <person name="Wang N."/>
            <person name="Chen C."/>
            <person name="Wu H."/>
            <person name="Zhao Y."/>
            <person name="Zhang J."/>
            <person name="Li Y."/>
            <person name="Zhou W."/>
            <person name="Zhang B."/>
            <person name="Hu W."/>
            <person name="Eijk M."/>
            <person name="Tang J."/>
            <person name="Witsenboer H."/>
            <person name="Zhao S."/>
            <person name="Li Z."/>
            <person name="Zhang A."/>
            <person name="Wang D."/>
            <person name="Liang C."/>
        </authorList>
    </citation>
    <scope>NUCLEOTIDE SEQUENCE [LARGE SCALE GENOMIC DNA]</scope>
    <source>
        <strain evidence="2">cv. G1812</strain>
    </source>
</reference>
<feature type="compositionally biased region" description="Low complexity" evidence="1">
    <location>
        <begin position="12"/>
        <end position="26"/>
    </location>
</feature>
<protein>
    <submittedName>
        <fullName evidence="2">Uncharacterized protein</fullName>
    </submittedName>
</protein>
<evidence type="ECO:0000313" key="3">
    <source>
        <dbReference type="Proteomes" id="UP000015106"/>
    </source>
</evidence>
<feature type="region of interest" description="Disordered" evidence="1">
    <location>
        <begin position="1"/>
        <end position="56"/>
    </location>
</feature>
<dbReference type="AlphaFoldDB" id="A0A8R7PAG2"/>
<feature type="compositionally biased region" description="Pro residues" evidence="1">
    <location>
        <begin position="27"/>
        <end position="36"/>
    </location>
</feature>
<dbReference type="Gramene" id="TuG1812G0200001140.01.T01">
    <property type="protein sequence ID" value="TuG1812G0200001140.01.T01.cds296404"/>
    <property type="gene ID" value="TuG1812G0200001140.01"/>
</dbReference>
<feature type="compositionally biased region" description="Pro residues" evidence="1">
    <location>
        <begin position="1"/>
        <end position="11"/>
    </location>
</feature>
<proteinExistence type="predicted"/>
<name>A0A8R7PAG2_TRIUA</name>
<reference evidence="3" key="1">
    <citation type="journal article" date="2013" name="Nature">
        <title>Draft genome of the wheat A-genome progenitor Triticum urartu.</title>
        <authorList>
            <person name="Ling H.Q."/>
            <person name="Zhao S."/>
            <person name="Liu D."/>
            <person name="Wang J."/>
            <person name="Sun H."/>
            <person name="Zhang C."/>
            <person name="Fan H."/>
            <person name="Li D."/>
            <person name="Dong L."/>
            <person name="Tao Y."/>
            <person name="Gao C."/>
            <person name="Wu H."/>
            <person name="Li Y."/>
            <person name="Cui Y."/>
            <person name="Guo X."/>
            <person name="Zheng S."/>
            <person name="Wang B."/>
            <person name="Yu K."/>
            <person name="Liang Q."/>
            <person name="Yang W."/>
            <person name="Lou X."/>
            <person name="Chen J."/>
            <person name="Feng M."/>
            <person name="Jian J."/>
            <person name="Zhang X."/>
            <person name="Luo G."/>
            <person name="Jiang Y."/>
            <person name="Liu J."/>
            <person name="Wang Z."/>
            <person name="Sha Y."/>
            <person name="Zhang B."/>
            <person name="Wu H."/>
            <person name="Tang D."/>
            <person name="Shen Q."/>
            <person name="Xue P."/>
            <person name="Zou S."/>
            <person name="Wang X."/>
            <person name="Liu X."/>
            <person name="Wang F."/>
            <person name="Yang Y."/>
            <person name="An X."/>
            <person name="Dong Z."/>
            <person name="Zhang K."/>
            <person name="Zhang X."/>
            <person name="Luo M.C."/>
            <person name="Dvorak J."/>
            <person name="Tong Y."/>
            <person name="Wang J."/>
            <person name="Yang H."/>
            <person name="Li Z."/>
            <person name="Wang D."/>
            <person name="Zhang A."/>
            <person name="Wang J."/>
        </authorList>
    </citation>
    <scope>NUCLEOTIDE SEQUENCE</scope>
    <source>
        <strain evidence="3">cv. G1812</strain>
    </source>
</reference>
<keyword evidence="3" id="KW-1185">Reference proteome</keyword>
<accession>A0A8R7PAG2</accession>
<reference evidence="2" key="3">
    <citation type="submission" date="2022-06" db="UniProtKB">
        <authorList>
            <consortium name="EnsemblPlants"/>
        </authorList>
    </citation>
    <scope>IDENTIFICATION</scope>
</reference>
<sequence>PPDSPSPPPTTSPLLSQRHTHPNPSSSSPPPAPLPPSNGTLPPLAPTSHLAHGLGLVPHPFLTFSPRTDRVADSQIRSGPSSGHLMELIH</sequence>
<organism evidence="2 3">
    <name type="scientific">Triticum urartu</name>
    <name type="common">Red wild einkorn</name>
    <name type="synonym">Crithodium urartu</name>
    <dbReference type="NCBI Taxonomy" id="4572"/>
    <lineage>
        <taxon>Eukaryota</taxon>
        <taxon>Viridiplantae</taxon>
        <taxon>Streptophyta</taxon>
        <taxon>Embryophyta</taxon>
        <taxon>Tracheophyta</taxon>
        <taxon>Spermatophyta</taxon>
        <taxon>Magnoliopsida</taxon>
        <taxon>Liliopsida</taxon>
        <taxon>Poales</taxon>
        <taxon>Poaceae</taxon>
        <taxon>BOP clade</taxon>
        <taxon>Pooideae</taxon>
        <taxon>Triticodae</taxon>
        <taxon>Triticeae</taxon>
        <taxon>Triticinae</taxon>
        <taxon>Triticum</taxon>
    </lineage>
</organism>
<dbReference type="EnsemblPlants" id="TuG1812G0200001140.01.T01">
    <property type="protein sequence ID" value="TuG1812G0200001140.01.T01.cds296404"/>
    <property type="gene ID" value="TuG1812G0200001140.01"/>
</dbReference>